<evidence type="ECO:0000256" key="1">
    <source>
        <dbReference type="ARBA" id="ARBA00007125"/>
    </source>
</evidence>
<dbReference type="GeneID" id="69057017"/>
<dbReference type="InterPro" id="IPR048950">
    <property type="entry name" value="Ppx_GppA_C"/>
</dbReference>
<dbReference type="Pfam" id="PF21447">
    <property type="entry name" value="Ppx-GppA_III"/>
    <property type="match status" value="1"/>
</dbReference>
<organism evidence="4 5">
    <name type="scientific">Lentilactobacillus hilgardii</name>
    <name type="common">Lactobacillus hilgardii</name>
    <dbReference type="NCBI Taxonomy" id="1588"/>
    <lineage>
        <taxon>Bacteria</taxon>
        <taxon>Bacillati</taxon>
        <taxon>Bacillota</taxon>
        <taxon>Bacilli</taxon>
        <taxon>Lactobacillales</taxon>
        <taxon>Lactobacillaceae</taxon>
        <taxon>Lentilactobacillus</taxon>
    </lineage>
</organism>
<dbReference type="Gene3D" id="3.30.420.40">
    <property type="match status" value="1"/>
</dbReference>
<dbReference type="PANTHER" id="PTHR30005">
    <property type="entry name" value="EXOPOLYPHOSPHATASE"/>
    <property type="match status" value="1"/>
</dbReference>
<dbReference type="RefSeq" id="WP_003551623.1">
    <property type="nucleotide sequence ID" value="NZ_CP047121.1"/>
</dbReference>
<comment type="similarity">
    <text evidence="1">Belongs to the GppA/Ppx family.</text>
</comment>
<dbReference type="PANTHER" id="PTHR30005:SF0">
    <property type="entry name" value="RETROGRADE REGULATION PROTEIN 2"/>
    <property type="match status" value="1"/>
</dbReference>
<evidence type="ECO:0000313" key="5">
    <source>
        <dbReference type="Proteomes" id="UP000465035"/>
    </source>
</evidence>
<dbReference type="Proteomes" id="UP000465035">
    <property type="component" value="Chromosome"/>
</dbReference>
<dbReference type="Gene3D" id="3.30.420.150">
    <property type="entry name" value="Exopolyphosphatase. Domain 2"/>
    <property type="match status" value="1"/>
</dbReference>
<dbReference type="InterPro" id="IPR003695">
    <property type="entry name" value="Ppx_GppA_N"/>
</dbReference>
<reference evidence="4 5" key="1">
    <citation type="submission" date="2019-12" db="EMBL/GenBank/DDBJ databases">
        <title>Lactobacillus hilgardii FLUB.</title>
        <authorList>
            <person name="Gustaw K."/>
        </authorList>
    </citation>
    <scope>NUCLEOTIDE SEQUENCE [LARGE SCALE GENOMIC DNA]</scope>
    <source>
        <strain evidence="4 5">FLUB</strain>
    </source>
</reference>
<dbReference type="Pfam" id="PF02541">
    <property type="entry name" value="Ppx-GppA"/>
    <property type="match status" value="1"/>
</dbReference>
<proteinExistence type="inferred from homology"/>
<protein>
    <submittedName>
        <fullName evidence="4">HD domain-containing protein</fullName>
    </submittedName>
</protein>
<gene>
    <name evidence="4" type="ORF">GQR93_01445</name>
</gene>
<dbReference type="InterPro" id="IPR050273">
    <property type="entry name" value="GppA/Ppx_hydrolase"/>
</dbReference>
<name>A0A6P1E6V8_LENHI</name>
<evidence type="ECO:0000313" key="4">
    <source>
        <dbReference type="EMBL" id="QHB50981.1"/>
    </source>
</evidence>
<dbReference type="InterPro" id="IPR003607">
    <property type="entry name" value="HD/PDEase_dom"/>
</dbReference>
<dbReference type="SUPFAM" id="SSF53067">
    <property type="entry name" value="Actin-like ATPase domain"/>
    <property type="match status" value="2"/>
</dbReference>
<dbReference type="Gene3D" id="1.10.3210.10">
    <property type="entry name" value="Hypothetical protein af1432"/>
    <property type="match status" value="1"/>
</dbReference>
<dbReference type="SUPFAM" id="SSF109604">
    <property type="entry name" value="HD-domain/PDEase-like"/>
    <property type="match status" value="1"/>
</dbReference>
<sequence length="521" mass="58874">MSKWENVDMAQKYFGAIMVNVSGVELLIVNLKTRKTIERVTKEINLSDDIYHDHRVQYEIVSKVAEALTGFVQILHDYGVENYELWGSQALSQAINADFIADQLFMHTGLEIRWLSMSEEAYYRNQDLSLSFKDSKKVSHGIVYLVGITSGNTSITQFDDGKFVTSTNFALGPIKIAEDLQSLRQSAPNSIGVLNDYIDSKLNDFDMGKPASFVKKPDPTKIFLLGTSPIKSLVSHYEKDHSLMSIDVNAFEALVDDIVDASDQYLIEQLEVNEDSVPLILPELLLIRRVIQLTNAKEIRFSDSGIVDGLVNNEAVTLGYSKDDFTHQTITMAVNLADHYDVEPIHRDLVTRFAMHLFDQLKPLHMLGPRERVLLQVASILHDVGNYVGIHEHYIHSEYIIRHSDIIGLSRIERSIIAAVARYHSSTTPSEDLSHFSQISAENRRLIAKLAAILRLADALDDDRQQKIKKISVSIKTHSVVITVYSNANLAYENWIFNSKSQFFKEAYGLKAVLKQRGVKD</sequence>
<feature type="domain" description="Ppx/GppA phosphatase C-terminal" evidence="3">
    <location>
        <begin position="334"/>
        <end position="489"/>
    </location>
</feature>
<evidence type="ECO:0000259" key="2">
    <source>
        <dbReference type="Pfam" id="PF02541"/>
    </source>
</evidence>
<accession>A0A6P1E6V8</accession>
<dbReference type="SMR" id="A0A6P1E6V8"/>
<dbReference type="CDD" id="cd00077">
    <property type="entry name" value="HDc"/>
    <property type="match status" value="1"/>
</dbReference>
<feature type="domain" description="Ppx/GppA phosphatase N-terminal" evidence="2">
    <location>
        <begin position="35"/>
        <end position="312"/>
    </location>
</feature>
<dbReference type="InterPro" id="IPR043129">
    <property type="entry name" value="ATPase_NBD"/>
</dbReference>
<dbReference type="EMBL" id="CP047121">
    <property type="protein sequence ID" value="QHB50981.1"/>
    <property type="molecule type" value="Genomic_DNA"/>
</dbReference>
<evidence type="ECO:0000259" key="3">
    <source>
        <dbReference type="Pfam" id="PF21447"/>
    </source>
</evidence>
<dbReference type="GO" id="GO:0016462">
    <property type="term" value="F:pyrophosphatase activity"/>
    <property type="evidence" value="ECO:0007669"/>
    <property type="project" value="TreeGrafter"/>
</dbReference>
<dbReference type="AlphaFoldDB" id="A0A6P1E6V8"/>